<evidence type="ECO:0000256" key="1">
    <source>
        <dbReference type="ARBA" id="ARBA00004067"/>
    </source>
</evidence>
<comment type="function">
    <text evidence="1">DNA ligase that catalyzes the formation of phosphodiester linkages between 5'-phosphoryl and 3'-hydroxyl groups in double-stranded DNA using NAD as a coenzyme and as the energy source for the reaction. It is essential for DNA replication and repair of damaged DNA.</text>
</comment>
<dbReference type="GO" id="GO:0006281">
    <property type="term" value="P:DNA repair"/>
    <property type="evidence" value="ECO:0007669"/>
    <property type="project" value="UniProtKB-KW"/>
</dbReference>
<evidence type="ECO:0000256" key="6">
    <source>
        <dbReference type="ARBA" id="ARBA00022763"/>
    </source>
</evidence>
<dbReference type="InterPro" id="IPR004150">
    <property type="entry name" value="NAD_DNA_ligase_OB"/>
</dbReference>
<dbReference type="Pfam" id="PF14520">
    <property type="entry name" value="HHH_5"/>
    <property type="match status" value="1"/>
</dbReference>
<dbReference type="SMART" id="SM00532">
    <property type="entry name" value="LIGANc"/>
    <property type="match status" value="1"/>
</dbReference>
<gene>
    <name evidence="12" type="primary">ligA_2</name>
    <name evidence="12" type="ORF">ERS852429_02668</name>
</gene>
<dbReference type="Gene3D" id="2.40.50.140">
    <property type="entry name" value="Nucleic acid-binding proteins"/>
    <property type="match status" value="1"/>
</dbReference>
<dbReference type="Gene3D" id="3.40.50.10190">
    <property type="entry name" value="BRCT domain"/>
    <property type="match status" value="1"/>
</dbReference>
<evidence type="ECO:0000256" key="9">
    <source>
        <dbReference type="ARBA" id="ARBA00023204"/>
    </source>
</evidence>
<dbReference type="Pfam" id="PF00533">
    <property type="entry name" value="BRCT"/>
    <property type="match status" value="1"/>
</dbReference>
<dbReference type="SUPFAM" id="SSF56091">
    <property type="entry name" value="DNA ligase/mRNA capping enzyme, catalytic domain"/>
    <property type="match status" value="1"/>
</dbReference>
<protein>
    <recommendedName>
        <fullName evidence="2">DNA ligase (NAD(+))</fullName>
        <ecNumber evidence="2">6.5.1.2</ecNumber>
    </recommendedName>
</protein>
<proteinExistence type="predicted"/>
<dbReference type="AlphaFoldDB" id="A0A173V6I3"/>
<dbReference type="SUPFAM" id="SSF47781">
    <property type="entry name" value="RuvA domain 2-like"/>
    <property type="match status" value="1"/>
</dbReference>
<dbReference type="Gene3D" id="3.30.470.30">
    <property type="entry name" value="DNA ligase/mRNA capping enzyme"/>
    <property type="match status" value="1"/>
</dbReference>
<evidence type="ECO:0000256" key="10">
    <source>
        <dbReference type="ARBA" id="ARBA00034005"/>
    </source>
</evidence>
<dbReference type="EC" id="6.5.1.2" evidence="2"/>
<accession>A0A173V6I3</accession>
<keyword evidence="5" id="KW-0479">Metal-binding</keyword>
<evidence type="ECO:0000256" key="8">
    <source>
        <dbReference type="ARBA" id="ARBA00023027"/>
    </source>
</evidence>
<dbReference type="SUPFAM" id="SSF52113">
    <property type="entry name" value="BRCT domain"/>
    <property type="match status" value="1"/>
</dbReference>
<evidence type="ECO:0000256" key="4">
    <source>
        <dbReference type="ARBA" id="ARBA00022705"/>
    </source>
</evidence>
<keyword evidence="4" id="KW-0235">DNA replication</keyword>
<dbReference type="Pfam" id="PF03120">
    <property type="entry name" value="OB_DNA_ligase"/>
    <property type="match status" value="1"/>
</dbReference>
<dbReference type="Proteomes" id="UP000095591">
    <property type="component" value="Unassembled WGS sequence"/>
</dbReference>
<dbReference type="InterPro" id="IPR013839">
    <property type="entry name" value="DNAligase_adenylation"/>
</dbReference>
<evidence type="ECO:0000256" key="5">
    <source>
        <dbReference type="ARBA" id="ARBA00022723"/>
    </source>
</evidence>
<comment type="catalytic activity">
    <reaction evidence="10">
        <text>NAD(+) + (deoxyribonucleotide)n-3'-hydroxyl + 5'-phospho-(deoxyribonucleotide)m = (deoxyribonucleotide)n+m + AMP + beta-nicotinamide D-nucleotide.</text>
        <dbReference type="EC" id="6.5.1.2"/>
    </reaction>
</comment>
<dbReference type="EMBL" id="CYXP01000006">
    <property type="protein sequence ID" value="CUN22604.1"/>
    <property type="molecule type" value="Genomic_DNA"/>
</dbReference>
<dbReference type="Gene3D" id="1.10.150.20">
    <property type="entry name" value="5' to 3' exonuclease, C-terminal subdomain"/>
    <property type="match status" value="1"/>
</dbReference>
<evidence type="ECO:0000256" key="3">
    <source>
        <dbReference type="ARBA" id="ARBA00022598"/>
    </source>
</evidence>
<dbReference type="InterPro" id="IPR012340">
    <property type="entry name" value="NA-bd_OB-fold"/>
</dbReference>
<keyword evidence="9" id="KW-0234">DNA repair</keyword>
<name>A0A173V6I3_PARDI</name>
<dbReference type="InterPro" id="IPR013840">
    <property type="entry name" value="DNAligase_N"/>
</dbReference>
<dbReference type="InterPro" id="IPR036420">
    <property type="entry name" value="BRCT_dom_sf"/>
</dbReference>
<dbReference type="SUPFAM" id="SSF50249">
    <property type="entry name" value="Nucleic acid-binding proteins"/>
    <property type="match status" value="1"/>
</dbReference>
<keyword evidence="8" id="KW-0520">NAD</keyword>
<dbReference type="CDD" id="cd17748">
    <property type="entry name" value="BRCT_DNA_ligase_like"/>
    <property type="match status" value="1"/>
</dbReference>
<keyword evidence="3 12" id="KW-0436">Ligase</keyword>
<reference evidence="12 13" key="1">
    <citation type="submission" date="2015-09" db="EMBL/GenBank/DDBJ databases">
        <authorList>
            <consortium name="Pathogen Informatics"/>
        </authorList>
    </citation>
    <scope>NUCLEOTIDE SEQUENCE [LARGE SCALE GENOMIC DNA]</scope>
    <source>
        <strain evidence="12 13">2789STDY5608872</strain>
    </source>
</reference>
<evidence type="ECO:0000313" key="13">
    <source>
        <dbReference type="Proteomes" id="UP000095591"/>
    </source>
</evidence>
<sequence length="650" mass="72605">MNNIEQQIYDKIVGANKEYRQGTPIMSDLTYDVLVDELRFINPDHEWFKKVEPGMDIAGRKVKLPFPMRSLDKVKTFEELCLWFGKVGIGPNDDVVITPKYDGISLLCNENDWMTYSRGGSDNEGMDCKRHMDLMSSVWHHDNAPVEYTFGEAIIPKSIWKDNFEGKINPLNGQPYKSARNTVAGLFRRDDPPSELLKHVYFMRYGAFGEGVDNFDSYMDLLNHMEASFVYVAGRYHTFASFLDTLFLKELFDDWSQDFAIDGLVIYVNDMRRWKEIGRHSSTGNPQWAIAYKPEEFTGAEITTVQSVNCKVSKSGCLKPTVAVDAVELEGATIDNPTGYNAKFCFDKGIGVGAEIRIIRSGMVIPKIQDVICPVSNDVVEKAFKFCPSCGKETVWNNSLVERMCPDPLCPGRLLAKLIYFCEKLEYDEIGEETLKAIFNSGIESPGDLLHTDLSTLQKIDGIGYDTASKIIEKNRGIFDDGVSLPKLMEASDCFDGIGEKKATILLSNVDNVTLRLWISGELTLAGYLVMTKIMSMTKGVGDKMLDEFSNKCQGFVEWVRGNEIPIAWEKDEPLGTSLSGVKICFTGIRDKQLEAKITKAGGTVSGSVSKNTTYLVADDVNSNSSKADKARSLGIPIISICELNEKVNL</sequence>
<evidence type="ECO:0000256" key="7">
    <source>
        <dbReference type="ARBA" id="ARBA00022833"/>
    </source>
</evidence>
<organism evidence="12 13">
    <name type="scientific">Parabacteroides distasonis</name>
    <dbReference type="NCBI Taxonomy" id="823"/>
    <lineage>
        <taxon>Bacteria</taxon>
        <taxon>Pseudomonadati</taxon>
        <taxon>Bacteroidota</taxon>
        <taxon>Bacteroidia</taxon>
        <taxon>Bacteroidales</taxon>
        <taxon>Tannerellaceae</taxon>
        <taxon>Parabacteroides</taxon>
    </lineage>
</organism>
<feature type="domain" description="BRCT" evidence="11">
    <location>
        <begin position="574"/>
        <end position="650"/>
    </location>
</feature>
<evidence type="ECO:0000259" key="11">
    <source>
        <dbReference type="PROSITE" id="PS50172"/>
    </source>
</evidence>
<dbReference type="InterPro" id="IPR010994">
    <property type="entry name" value="RuvA_2-like"/>
</dbReference>
<dbReference type="RefSeq" id="WP_057319556.1">
    <property type="nucleotide sequence ID" value="NZ_CYXP01000006.1"/>
</dbReference>
<keyword evidence="6" id="KW-0227">DNA damage</keyword>
<dbReference type="PIRSF" id="PIRSF001604">
    <property type="entry name" value="LigA"/>
    <property type="match status" value="1"/>
</dbReference>
<keyword evidence="7" id="KW-0862">Zinc</keyword>
<evidence type="ECO:0000313" key="12">
    <source>
        <dbReference type="EMBL" id="CUN22604.1"/>
    </source>
</evidence>
<dbReference type="InterPro" id="IPR001679">
    <property type="entry name" value="DNA_ligase"/>
</dbReference>
<dbReference type="PROSITE" id="PS50172">
    <property type="entry name" value="BRCT"/>
    <property type="match status" value="1"/>
</dbReference>
<dbReference type="GO" id="GO:0006260">
    <property type="term" value="P:DNA replication"/>
    <property type="evidence" value="ECO:0007669"/>
    <property type="project" value="UniProtKB-KW"/>
</dbReference>
<dbReference type="GO" id="GO:0003911">
    <property type="term" value="F:DNA ligase (NAD+) activity"/>
    <property type="evidence" value="ECO:0007669"/>
    <property type="project" value="UniProtKB-EC"/>
</dbReference>
<dbReference type="Pfam" id="PF01653">
    <property type="entry name" value="DNA_ligase_aden"/>
    <property type="match status" value="1"/>
</dbReference>
<dbReference type="InterPro" id="IPR001357">
    <property type="entry name" value="BRCT_dom"/>
</dbReference>
<dbReference type="GO" id="GO:0046872">
    <property type="term" value="F:metal ion binding"/>
    <property type="evidence" value="ECO:0007669"/>
    <property type="project" value="UniProtKB-KW"/>
</dbReference>
<evidence type="ECO:0000256" key="2">
    <source>
        <dbReference type="ARBA" id="ARBA00012722"/>
    </source>
</evidence>